<evidence type="ECO:0000313" key="4">
    <source>
        <dbReference type="Proteomes" id="UP000284333"/>
    </source>
</evidence>
<dbReference type="OrthoDB" id="2987348at2"/>
<evidence type="ECO:0000256" key="1">
    <source>
        <dbReference type="SAM" id="MobiDB-lite"/>
    </source>
</evidence>
<sequence>MTDEQAQTPQRFREAPPQRFREAPPQRFREAPPQGFREAPPQGFREAPPQWFREALAVPVETGVVEVEGVDIRFRAWGEPARPGLVLVHGGAAHSHWWDHIGPQLADDHRVVALDLSGHGDSGARERYSLDQWSREVKAVAAASGIDGAPVLVGHSMGGLVSFVAAHLYGDELAGVQIIDSPIRERTPEEEAARVKAAFGPKKVYPTREEALARFRFVPPQEAAVPCVREHIAETSLAAVEGGWSWKFDPAMFARSGSDIMAVAQARCPVAYFRAQRGIISDELMEKMRPRFGASAIVTEIPDAGHHTMIDQPLALVTGIRAVLAAWAATPSAFAD</sequence>
<dbReference type="EMBL" id="RKLN01000006">
    <property type="protein sequence ID" value="RVW00830.1"/>
    <property type="molecule type" value="Genomic_DNA"/>
</dbReference>
<name>A0A438AQ92_9NOCA</name>
<gene>
    <name evidence="3" type="ORF">EF834_15625</name>
</gene>
<dbReference type="AlphaFoldDB" id="A0A438AQ92"/>
<protein>
    <submittedName>
        <fullName evidence="3">Alpha/beta hydrolase</fullName>
    </submittedName>
</protein>
<organism evidence="3 4">
    <name type="scientific">Rhodococcus spongiicola</name>
    <dbReference type="NCBI Taxonomy" id="2487352"/>
    <lineage>
        <taxon>Bacteria</taxon>
        <taxon>Bacillati</taxon>
        <taxon>Actinomycetota</taxon>
        <taxon>Actinomycetes</taxon>
        <taxon>Mycobacteriales</taxon>
        <taxon>Nocardiaceae</taxon>
        <taxon>Rhodococcus</taxon>
    </lineage>
</organism>
<dbReference type="PANTHER" id="PTHR43798">
    <property type="entry name" value="MONOACYLGLYCEROL LIPASE"/>
    <property type="match status" value="1"/>
</dbReference>
<accession>A0A438AQ92</accession>
<dbReference type="RefSeq" id="WP_127948156.1">
    <property type="nucleotide sequence ID" value="NZ_RKLN01000006.1"/>
</dbReference>
<proteinExistence type="predicted"/>
<feature type="compositionally biased region" description="Polar residues" evidence="1">
    <location>
        <begin position="1"/>
        <end position="10"/>
    </location>
</feature>
<dbReference type="Proteomes" id="UP000284333">
    <property type="component" value="Unassembled WGS sequence"/>
</dbReference>
<dbReference type="GO" id="GO:0016020">
    <property type="term" value="C:membrane"/>
    <property type="evidence" value="ECO:0007669"/>
    <property type="project" value="TreeGrafter"/>
</dbReference>
<dbReference type="GO" id="GO:0016787">
    <property type="term" value="F:hydrolase activity"/>
    <property type="evidence" value="ECO:0007669"/>
    <property type="project" value="UniProtKB-KW"/>
</dbReference>
<reference evidence="3 4" key="1">
    <citation type="submission" date="2018-11" db="EMBL/GenBank/DDBJ databases">
        <title>Rhodococcus spongicola sp. nov. and Rhodococcus xishaensis sp. nov. from marine sponges.</title>
        <authorList>
            <person name="Li L."/>
            <person name="Lin H.W."/>
        </authorList>
    </citation>
    <scope>NUCLEOTIDE SEQUENCE [LARGE SCALE GENOMIC DNA]</scope>
    <source>
        <strain evidence="3 4">LHW50502</strain>
    </source>
</reference>
<dbReference type="InterPro" id="IPR029058">
    <property type="entry name" value="AB_hydrolase_fold"/>
</dbReference>
<feature type="domain" description="AB hydrolase-1" evidence="2">
    <location>
        <begin position="85"/>
        <end position="316"/>
    </location>
</feature>
<evidence type="ECO:0000259" key="2">
    <source>
        <dbReference type="Pfam" id="PF12697"/>
    </source>
</evidence>
<evidence type="ECO:0000313" key="3">
    <source>
        <dbReference type="EMBL" id="RVW00830.1"/>
    </source>
</evidence>
<feature type="compositionally biased region" description="Basic and acidic residues" evidence="1">
    <location>
        <begin position="11"/>
        <end position="30"/>
    </location>
</feature>
<dbReference type="Gene3D" id="3.40.50.1820">
    <property type="entry name" value="alpha/beta hydrolase"/>
    <property type="match status" value="1"/>
</dbReference>
<dbReference type="Pfam" id="PF12697">
    <property type="entry name" value="Abhydrolase_6"/>
    <property type="match status" value="1"/>
</dbReference>
<dbReference type="InterPro" id="IPR050266">
    <property type="entry name" value="AB_hydrolase_sf"/>
</dbReference>
<comment type="caution">
    <text evidence="3">The sequence shown here is derived from an EMBL/GenBank/DDBJ whole genome shotgun (WGS) entry which is preliminary data.</text>
</comment>
<keyword evidence="4" id="KW-1185">Reference proteome</keyword>
<dbReference type="InterPro" id="IPR000073">
    <property type="entry name" value="AB_hydrolase_1"/>
</dbReference>
<feature type="region of interest" description="Disordered" evidence="1">
    <location>
        <begin position="1"/>
        <end position="45"/>
    </location>
</feature>
<keyword evidence="3" id="KW-0378">Hydrolase</keyword>
<dbReference type="PANTHER" id="PTHR43798:SF33">
    <property type="entry name" value="HYDROLASE, PUTATIVE (AFU_ORTHOLOGUE AFUA_2G14860)-RELATED"/>
    <property type="match status" value="1"/>
</dbReference>
<dbReference type="SUPFAM" id="SSF53474">
    <property type="entry name" value="alpha/beta-Hydrolases"/>
    <property type="match status" value="1"/>
</dbReference>